<feature type="region of interest" description="Disordered" evidence="4">
    <location>
        <begin position="70"/>
        <end position="115"/>
    </location>
</feature>
<dbReference type="GO" id="GO:0003677">
    <property type="term" value="F:DNA binding"/>
    <property type="evidence" value="ECO:0007669"/>
    <property type="project" value="TreeGrafter"/>
</dbReference>
<dbReference type="GO" id="GO:0140658">
    <property type="term" value="F:ATP-dependent chromatin remodeler activity"/>
    <property type="evidence" value="ECO:0007669"/>
    <property type="project" value="TreeGrafter"/>
</dbReference>
<feature type="compositionally biased region" description="Low complexity" evidence="4">
    <location>
        <begin position="483"/>
        <end position="501"/>
    </location>
</feature>
<feature type="domain" description="Chromo" evidence="5">
    <location>
        <begin position="672"/>
        <end position="773"/>
    </location>
</feature>
<feature type="compositionally biased region" description="Basic residues" evidence="4">
    <location>
        <begin position="279"/>
        <end position="297"/>
    </location>
</feature>
<dbReference type="PANTHER" id="PTHR45623">
    <property type="entry name" value="CHROMODOMAIN-HELICASE-DNA-BINDING PROTEIN 3-RELATED-RELATED"/>
    <property type="match status" value="1"/>
</dbReference>
<keyword evidence="7" id="KW-1185">Reference proteome</keyword>
<evidence type="ECO:0000256" key="1">
    <source>
        <dbReference type="ARBA" id="ARBA00022741"/>
    </source>
</evidence>
<evidence type="ECO:0000313" key="6">
    <source>
        <dbReference type="EMBL" id="KAF6017915.1"/>
    </source>
</evidence>
<evidence type="ECO:0000259" key="5">
    <source>
        <dbReference type="PROSITE" id="PS50013"/>
    </source>
</evidence>
<feature type="compositionally biased region" description="Polar residues" evidence="4">
    <location>
        <begin position="227"/>
        <end position="244"/>
    </location>
</feature>
<gene>
    <name evidence="6" type="ORF">EB796_023780</name>
</gene>
<dbReference type="PANTHER" id="PTHR45623:SF11">
    <property type="entry name" value="KISMET, ISOFORM C"/>
    <property type="match status" value="1"/>
</dbReference>
<organism evidence="6 7">
    <name type="scientific">Bugula neritina</name>
    <name type="common">Brown bryozoan</name>
    <name type="synonym">Sertularia neritina</name>
    <dbReference type="NCBI Taxonomy" id="10212"/>
    <lineage>
        <taxon>Eukaryota</taxon>
        <taxon>Metazoa</taxon>
        <taxon>Spiralia</taxon>
        <taxon>Lophotrochozoa</taxon>
        <taxon>Bryozoa</taxon>
        <taxon>Gymnolaemata</taxon>
        <taxon>Cheilostomatida</taxon>
        <taxon>Flustrina</taxon>
        <taxon>Buguloidea</taxon>
        <taxon>Bugulidae</taxon>
        <taxon>Bugula</taxon>
    </lineage>
</organism>
<feature type="compositionally biased region" description="Polar residues" evidence="4">
    <location>
        <begin position="446"/>
        <end position="459"/>
    </location>
</feature>
<dbReference type="GO" id="GO:0005524">
    <property type="term" value="F:ATP binding"/>
    <property type="evidence" value="ECO:0007669"/>
    <property type="project" value="UniProtKB-KW"/>
</dbReference>
<dbReference type="GO" id="GO:0016887">
    <property type="term" value="F:ATP hydrolysis activity"/>
    <property type="evidence" value="ECO:0007669"/>
    <property type="project" value="TreeGrafter"/>
</dbReference>
<feature type="region of interest" description="Disordered" evidence="4">
    <location>
        <begin position="419"/>
        <end position="459"/>
    </location>
</feature>
<feature type="region of interest" description="Disordered" evidence="4">
    <location>
        <begin position="471"/>
        <end position="617"/>
    </location>
</feature>
<dbReference type="InterPro" id="IPR016197">
    <property type="entry name" value="Chromo-like_dom_sf"/>
</dbReference>
<feature type="region of interest" description="Disordered" evidence="4">
    <location>
        <begin position="680"/>
        <end position="719"/>
    </location>
</feature>
<dbReference type="GO" id="GO:0010468">
    <property type="term" value="P:regulation of gene expression"/>
    <property type="evidence" value="ECO:0007669"/>
    <property type="project" value="TreeGrafter"/>
</dbReference>
<proteinExistence type="predicted"/>
<keyword evidence="1" id="KW-0547">Nucleotide-binding</keyword>
<dbReference type="OrthoDB" id="8958468at2759"/>
<protein>
    <recommendedName>
        <fullName evidence="5">Chromo domain-containing protein</fullName>
    </recommendedName>
</protein>
<sequence length="782" mass="83381">MLHWIPGFAVWGRHTSTSIEHKLRQLKSRPPSYFSDHEKELRTVEERLRSLQSQQSMMLADVKKAECPDSIIKQPVSPTSISGTSSTPTTTTSAMTQPQLSSPEPSGQPPPDALIQSSVDAADELTFTDSEIASNLGAPASADSADKVDETATAAAQLMDDDAEDWSAALSAIVGSSDLAEPLPPPSSNSLEDSVPGLSDSGVNIPTDIKSNLDNTGSSAVPFFPNLESSGSATPTSNSLSSGQMPAALPLPSDDVTSVSAPPPQQSPARPNSKSEKKTKPKKPKERTSKTSKRKSKSQSGDAMMGQVMPGQPGFPHQLTPGMHAPMHQGVMPPQGMHPPGVMGHGMQQGIGGQMIPGQTVPHQGMGPPGMGPQNMGPPGMGPQGMLPHGVQPIAPHPANQPIMFVQSQAGAPVMMTQPGIPAQPHMSSQMVPATAPAMPFPGAPSQASHPSMPVQPSLQPVMPIVNSQQQLRSIAPRPSPQPAQSSALTSSSSVPTSSTSVNALQNGPVTLAPGSHLPELLEDPDFRMSGSKASSLPGSDAPSVVDSPAMSEASSSTPGRLKKSGKSKASGRKGRKSGPKRPPASLLKLKKRKRKNSDSMSDAELSPGIAHTPDSDAFAVSRVTKRQKYVDDLQLGISDEDDAIERGIEANSGIIMQSQEVQEETPVINQYIVEKIMGTREGTRELEPEDEETKEPGEPKEPAPDTEDSEKPKEEKPVETIKVTEYYVKYKNFSYLHCDWKTQEELEVTDKRINQKIKRYHQKQSQTQSYMLNVRELISAC</sequence>
<dbReference type="SMART" id="SM00298">
    <property type="entry name" value="CHROMO"/>
    <property type="match status" value="1"/>
</dbReference>
<evidence type="ECO:0000313" key="7">
    <source>
        <dbReference type="Proteomes" id="UP000593567"/>
    </source>
</evidence>
<feature type="region of interest" description="Disordered" evidence="4">
    <location>
        <begin position="177"/>
        <end position="211"/>
    </location>
</feature>
<dbReference type="GO" id="GO:0003682">
    <property type="term" value="F:chromatin binding"/>
    <property type="evidence" value="ECO:0007669"/>
    <property type="project" value="TreeGrafter"/>
</dbReference>
<feature type="region of interest" description="Disordered" evidence="4">
    <location>
        <begin position="224"/>
        <end position="307"/>
    </location>
</feature>
<dbReference type="AlphaFoldDB" id="A0A7J7IVS6"/>
<evidence type="ECO:0000256" key="4">
    <source>
        <dbReference type="SAM" id="MobiDB-lite"/>
    </source>
</evidence>
<name>A0A7J7IVS6_BUGNE</name>
<dbReference type="Proteomes" id="UP000593567">
    <property type="component" value="Unassembled WGS sequence"/>
</dbReference>
<dbReference type="SUPFAM" id="SSF54160">
    <property type="entry name" value="Chromo domain-like"/>
    <property type="match status" value="1"/>
</dbReference>
<feature type="compositionally biased region" description="Basic and acidic residues" evidence="4">
    <location>
        <begin position="695"/>
        <end position="719"/>
    </location>
</feature>
<keyword evidence="2" id="KW-0067">ATP-binding</keyword>
<evidence type="ECO:0000256" key="3">
    <source>
        <dbReference type="ARBA" id="ARBA00023242"/>
    </source>
</evidence>
<dbReference type="InterPro" id="IPR000953">
    <property type="entry name" value="Chromo/chromo_shadow_dom"/>
</dbReference>
<dbReference type="GO" id="GO:0005634">
    <property type="term" value="C:nucleus"/>
    <property type="evidence" value="ECO:0007669"/>
    <property type="project" value="TreeGrafter"/>
</dbReference>
<keyword evidence="3" id="KW-0539">Nucleus</keyword>
<dbReference type="GO" id="GO:0000785">
    <property type="term" value="C:chromatin"/>
    <property type="evidence" value="ECO:0007669"/>
    <property type="project" value="TreeGrafter"/>
</dbReference>
<accession>A0A7J7IVS6</accession>
<reference evidence="6" key="1">
    <citation type="submission" date="2020-06" db="EMBL/GenBank/DDBJ databases">
        <title>Draft genome of Bugula neritina, a colonial animal packing powerful symbionts and potential medicines.</title>
        <authorList>
            <person name="Rayko M."/>
        </authorList>
    </citation>
    <scope>NUCLEOTIDE SEQUENCE [LARGE SCALE GENOMIC DNA]</scope>
    <source>
        <strain evidence="6">Kwan_BN1</strain>
    </source>
</reference>
<feature type="compositionally biased region" description="Low complexity" evidence="4">
    <location>
        <begin position="77"/>
        <end position="93"/>
    </location>
</feature>
<feature type="compositionally biased region" description="Polar residues" evidence="4">
    <location>
        <begin position="201"/>
        <end position="211"/>
    </location>
</feature>
<evidence type="ECO:0000256" key="2">
    <source>
        <dbReference type="ARBA" id="ARBA00022840"/>
    </source>
</evidence>
<feature type="compositionally biased region" description="Polar residues" evidence="4">
    <location>
        <begin position="94"/>
        <end position="105"/>
    </location>
</feature>
<dbReference type="PROSITE" id="PS50013">
    <property type="entry name" value="CHROMO_2"/>
    <property type="match status" value="1"/>
</dbReference>
<dbReference type="CDD" id="cd18668">
    <property type="entry name" value="CD1_tandem_CHD5-9_like"/>
    <property type="match status" value="1"/>
</dbReference>
<comment type="caution">
    <text evidence="6">The sequence shown here is derived from an EMBL/GenBank/DDBJ whole genome shotgun (WGS) entry which is preliminary data.</text>
</comment>
<feature type="compositionally biased region" description="Basic residues" evidence="4">
    <location>
        <begin position="561"/>
        <end position="580"/>
    </location>
</feature>
<dbReference type="Gene3D" id="2.40.50.40">
    <property type="match status" value="1"/>
</dbReference>
<dbReference type="EMBL" id="VXIV02003351">
    <property type="protein sequence ID" value="KAF6017915.1"/>
    <property type="molecule type" value="Genomic_DNA"/>
</dbReference>
<dbReference type="GO" id="GO:0042393">
    <property type="term" value="F:histone binding"/>
    <property type="evidence" value="ECO:0007669"/>
    <property type="project" value="TreeGrafter"/>
</dbReference>